<name>A0ABT1W9I3_9PROT</name>
<accession>A0ABT1W9I3</accession>
<dbReference type="EMBL" id="JAMSKV010000013">
    <property type="protein sequence ID" value="MCQ8279547.1"/>
    <property type="molecule type" value="Genomic_DNA"/>
</dbReference>
<reference evidence="2 3" key="1">
    <citation type="submission" date="2022-06" db="EMBL/GenBank/DDBJ databases">
        <title>Endosaccharibacter gen. nov., sp. nov., endophytic bacteria isolated from sugarcane.</title>
        <authorList>
            <person name="Pitiwittayakul N."/>
            <person name="Yukphan P."/>
            <person name="Charoenyingcharoen P."/>
            <person name="Tanasupawat S."/>
        </authorList>
    </citation>
    <scope>NUCLEOTIDE SEQUENCE [LARGE SCALE GENOMIC DNA]</scope>
    <source>
        <strain evidence="2 3">KSS8</strain>
    </source>
</reference>
<protein>
    <submittedName>
        <fullName evidence="2">TetR family transcriptional regulator</fullName>
    </submittedName>
</protein>
<feature type="region of interest" description="Disordered" evidence="1">
    <location>
        <begin position="191"/>
        <end position="217"/>
    </location>
</feature>
<evidence type="ECO:0000313" key="3">
    <source>
        <dbReference type="Proteomes" id="UP001524587"/>
    </source>
</evidence>
<sequence length="217" mass="23511">MDQQQFDSTLIRAAMARAEAVGWRRVTIVEAARQAGLPLDEARARFPARATVLLRLGLLADRAALVDEGTTGTVREQLFDTLMRRIDVLQQYRGGMQSVLRALPFDPPLALLISAATLDSMRWIGAAAGVDTSGVMGAIRAQGLLGVWLHTVRAWDKDESEDLSATMAALDTALDRADRLARLSERPLFERETLPAAAESETVSGAPVATDDPFEAP</sequence>
<comment type="caution">
    <text evidence="2">The sequence shown here is derived from an EMBL/GenBank/DDBJ whole genome shotgun (WGS) entry which is preliminary data.</text>
</comment>
<dbReference type="Gene3D" id="1.10.357.10">
    <property type="entry name" value="Tetracycline Repressor, domain 2"/>
    <property type="match status" value="1"/>
</dbReference>
<keyword evidence="3" id="KW-1185">Reference proteome</keyword>
<proteinExistence type="predicted"/>
<gene>
    <name evidence="2" type="ORF">NFI95_13965</name>
</gene>
<organism evidence="2 3">
    <name type="scientific">Endosaccharibacter trunci</name>
    <dbReference type="NCBI Taxonomy" id="2812733"/>
    <lineage>
        <taxon>Bacteria</taxon>
        <taxon>Pseudomonadati</taxon>
        <taxon>Pseudomonadota</taxon>
        <taxon>Alphaproteobacteria</taxon>
        <taxon>Acetobacterales</taxon>
        <taxon>Acetobacteraceae</taxon>
        <taxon>Endosaccharibacter</taxon>
    </lineage>
</organism>
<evidence type="ECO:0000313" key="2">
    <source>
        <dbReference type="EMBL" id="MCQ8279547.1"/>
    </source>
</evidence>
<dbReference type="RefSeq" id="WP_422865028.1">
    <property type="nucleotide sequence ID" value="NZ_JAMSKV010000013.1"/>
</dbReference>
<evidence type="ECO:0000256" key="1">
    <source>
        <dbReference type="SAM" id="MobiDB-lite"/>
    </source>
</evidence>
<dbReference type="Proteomes" id="UP001524587">
    <property type="component" value="Unassembled WGS sequence"/>
</dbReference>